<protein>
    <submittedName>
        <fullName evidence="1">Uncharacterized protein</fullName>
    </submittedName>
</protein>
<evidence type="ECO:0000313" key="1">
    <source>
        <dbReference type="EMBL" id="MPN21772.1"/>
    </source>
</evidence>
<dbReference type="AlphaFoldDB" id="A0A645G733"/>
<organism evidence="1">
    <name type="scientific">bioreactor metagenome</name>
    <dbReference type="NCBI Taxonomy" id="1076179"/>
    <lineage>
        <taxon>unclassified sequences</taxon>
        <taxon>metagenomes</taxon>
        <taxon>ecological metagenomes</taxon>
    </lineage>
</organism>
<comment type="caution">
    <text evidence="1">The sequence shown here is derived from an EMBL/GenBank/DDBJ whole genome shotgun (WGS) entry which is preliminary data.</text>
</comment>
<dbReference type="EMBL" id="VSSQ01069832">
    <property type="protein sequence ID" value="MPN21772.1"/>
    <property type="molecule type" value="Genomic_DNA"/>
</dbReference>
<name>A0A645G733_9ZZZZ</name>
<accession>A0A645G733</accession>
<reference evidence="1" key="1">
    <citation type="submission" date="2019-08" db="EMBL/GenBank/DDBJ databases">
        <authorList>
            <person name="Kucharzyk K."/>
            <person name="Murdoch R.W."/>
            <person name="Higgins S."/>
            <person name="Loffler F."/>
        </authorList>
    </citation>
    <scope>NUCLEOTIDE SEQUENCE</scope>
</reference>
<sequence>MIGFVEFKLRDKCTLALHTKELSFVDQRVDCPADSHARGGKLPAEFGFGGDGVAARKLAAVDAGVDALDDLPKDRLFVGFQFAQLPWPDFLSIQDNYII</sequence>
<proteinExistence type="predicted"/>
<gene>
    <name evidence="1" type="ORF">SDC9_169152</name>
</gene>